<protein>
    <submittedName>
        <fullName evidence="2">Uncharacterized protein</fullName>
    </submittedName>
</protein>
<feature type="region of interest" description="Disordered" evidence="1">
    <location>
        <begin position="176"/>
        <end position="273"/>
    </location>
</feature>
<dbReference type="Proteomes" id="UP001445076">
    <property type="component" value="Unassembled WGS sequence"/>
</dbReference>
<feature type="compositionally biased region" description="Low complexity" evidence="1">
    <location>
        <begin position="204"/>
        <end position="214"/>
    </location>
</feature>
<dbReference type="AlphaFoldDB" id="A0AAW0YKC7"/>
<feature type="region of interest" description="Disordered" evidence="1">
    <location>
        <begin position="1"/>
        <end position="54"/>
    </location>
</feature>
<sequence length="273" mass="30328">MSQRGNRPRSWCPRGDSPLRLPEGSSIPSPVAAPGVQGLPPAVASPRSTPTPFKLRRFGMSTERAGSPCTSSLTPATVLPALHMAAAQLEQQQQQRQAAQYASATRNTSEHFTTQFSQQSTAQCVQYQEQKSSKVTHQQEMQQTGVFYPVPQHPTSPPPNIQKSAGLQRPYRHSPIMLRDLPGEPRSPPSSRPGSVVFRDREPWSPTSTSRPTSAIMTQDPRSPTPVKSFSVMQSERDFRSPTPSRPFPFRQKERDASSPLRTRPLPLTQRQR</sequence>
<feature type="compositionally biased region" description="Polar residues" evidence="1">
    <location>
        <begin position="215"/>
        <end position="234"/>
    </location>
</feature>
<evidence type="ECO:0000313" key="3">
    <source>
        <dbReference type="Proteomes" id="UP001445076"/>
    </source>
</evidence>
<feature type="compositionally biased region" description="Pro residues" evidence="1">
    <location>
        <begin position="151"/>
        <end position="160"/>
    </location>
</feature>
<evidence type="ECO:0000313" key="2">
    <source>
        <dbReference type="EMBL" id="KAK8753234.1"/>
    </source>
</evidence>
<accession>A0AAW0YKC7</accession>
<dbReference type="EMBL" id="JARKIK010000003">
    <property type="protein sequence ID" value="KAK8753234.1"/>
    <property type="molecule type" value="Genomic_DNA"/>
</dbReference>
<evidence type="ECO:0000256" key="1">
    <source>
        <dbReference type="SAM" id="MobiDB-lite"/>
    </source>
</evidence>
<organism evidence="2 3">
    <name type="scientific">Cherax quadricarinatus</name>
    <name type="common">Australian red claw crayfish</name>
    <dbReference type="NCBI Taxonomy" id="27406"/>
    <lineage>
        <taxon>Eukaryota</taxon>
        <taxon>Metazoa</taxon>
        <taxon>Ecdysozoa</taxon>
        <taxon>Arthropoda</taxon>
        <taxon>Crustacea</taxon>
        <taxon>Multicrustacea</taxon>
        <taxon>Malacostraca</taxon>
        <taxon>Eumalacostraca</taxon>
        <taxon>Eucarida</taxon>
        <taxon>Decapoda</taxon>
        <taxon>Pleocyemata</taxon>
        <taxon>Astacidea</taxon>
        <taxon>Parastacoidea</taxon>
        <taxon>Parastacidae</taxon>
        <taxon>Cherax</taxon>
    </lineage>
</organism>
<gene>
    <name evidence="2" type="ORF">OTU49_003354</name>
</gene>
<reference evidence="2 3" key="1">
    <citation type="journal article" date="2024" name="BMC Genomics">
        <title>Genome assembly of redclaw crayfish (Cherax quadricarinatus) provides insights into its immune adaptation and hypoxia tolerance.</title>
        <authorList>
            <person name="Liu Z."/>
            <person name="Zheng J."/>
            <person name="Li H."/>
            <person name="Fang K."/>
            <person name="Wang S."/>
            <person name="He J."/>
            <person name="Zhou D."/>
            <person name="Weng S."/>
            <person name="Chi M."/>
            <person name="Gu Z."/>
            <person name="He J."/>
            <person name="Li F."/>
            <person name="Wang M."/>
        </authorList>
    </citation>
    <scope>NUCLEOTIDE SEQUENCE [LARGE SCALE GENOMIC DNA]</scope>
    <source>
        <strain evidence="2">ZL_2023a</strain>
    </source>
</reference>
<feature type="non-terminal residue" evidence="2">
    <location>
        <position position="273"/>
    </location>
</feature>
<keyword evidence="3" id="KW-1185">Reference proteome</keyword>
<proteinExistence type="predicted"/>
<feature type="region of interest" description="Disordered" evidence="1">
    <location>
        <begin position="148"/>
        <end position="167"/>
    </location>
</feature>
<comment type="caution">
    <text evidence="2">The sequence shown here is derived from an EMBL/GenBank/DDBJ whole genome shotgun (WGS) entry which is preliminary data.</text>
</comment>
<name>A0AAW0YKC7_CHEQU</name>